<dbReference type="InterPro" id="IPR046341">
    <property type="entry name" value="SET_dom_sf"/>
</dbReference>
<protein>
    <recommendedName>
        <fullName evidence="1">SET domain-containing protein</fullName>
    </recommendedName>
</protein>
<gene>
    <name evidence="2" type="ORF">COLO4_29857</name>
</gene>
<proteinExistence type="predicted"/>
<evidence type="ECO:0000313" key="3">
    <source>
        <dbReference type="Proteomes" id="UP000187203"/>
    </source>
</evidence>
<evidence type="ECO:0000313" key="2">
    <source>
        <dbReference type="EMBL" id="OMO68148.1"/>
    </source>
</evidence>
<dbReference type="SUPFAM" id="SSF82199">
    <property type="entry name" value="SET domain"/>
    <property type="match status" value="1"/>
</dbReference>
<dbReference type="PROSITE" id="PS50280">
    <property type="entry name" value="SET"/>
    <property type="match status" value="1"/>
</dbReference>
<dbReference type="STRING" id="93759.A0A1R3HCS3"/>
<comment type="caution">
    <text evidence="2">The sequence shown here is derived from an EMBL/GenBank/DDBJ whole genome shotgun (WGS) entry which is preliminary data.</text>
</comment>
<dbReference type="Gene3D" id="1.25.40.10">
    <property type="entry name" value="Tetratricopeptide repeat domain"/>
    <property type="match status" value="1"/>
</dbReference>
<dbReference type="EMBL" id="AWUE01020422">
    <property type="protein sequence ID" value="OMO68148.1"/>
    <property type="molecule type" value="Genomic_DNA"/>
</dbReference>
<dbReference type="InterPro" id="IPR001214">
    <property type="entry name" value="SET_dom"/>
</dbReference>
<dbReference type="Proteomes" id="UP000187203">
    <property type="component" value="Unassembled WGS sequence"/>
</dbReference>
<dbReference type="AlphaFoldDB" id="A0A1R3HCS3"/>
<reference evidence="3" key="1">
    <citation type="submission" date="2013-09" db="EMBL/GenBank/DDBJ databases">
        <title>Corchorus olitorius genome sequencing.</title>
        <authorList>
            <person name="Alam M."/>
            <person name="Haque M.S."/>
            <person name="Islam M.S."/>
            <person name="Emdad E.M."/>
            <person name="Islam M.M."/>
            <person name="Ahmed B."/>
            <person name="Halim A."/>
            <person name="Hossen Q.M.M."/>
            <person name="Hossain M.Z."/>
            <person name="Ahmed R."/>
            <person name="Khan M.M."/>
            <person name="Islam R."/>
            <person name="Rashid M.M."/>
            <person name="Khan S.A."/>
            <person name="Rahman M.S."/>
            <person name="Alam M."/>
            <person name="Yahiya A.S."/>
            <person name="Khan M.S."/>
            <person name="Azam M.S."/>
            <person name="Haque T."/>
            <person name="Lashkar M.Z.H."/>
            <person name="Akhand A.I."/>
            <person name="Morshed G."/>
            <person name="Roy S."/>
            <person name="Uddin K.S."/>
            <person name="Rabeya T."/>
            <person name="Hossain A.S."/>
            <person name="Chowdhury A."/>
            <person name="Snigdha A.R."/>
            <person name="Mortoza M.S."/>
            <person name="Matin S.A."/>
            <person name="Hoque S.M.E."/>
            <person name="Islam M.K."/>
            <person name="Roy D.K."/>
            <person name="Haider R."/>
            <person name="Moosa M.M."/>
            <person name="Elias S.M."/>
            <person name="Hasan A.M."/>
            <person name="Jahan S."/>
            <person name="Shafiuddin M."/>
            <person name="Mahmood N."/>
            <person name="Shommy N.S."/>
        </authorList>
    </citation>
    <scope>NUCLEOTIDE SEQUENCE [LARGE SCALE GENOMIC DNA]</scope>
    <source>
        <strain evidence="3">cv. O-4</strain>
    </source>
</reference>
<feature type="domain" description="SET" evidence="1">
    <location>
        <begin position="1"/>
        <end position="137"/>
    </location>
</feature>
<dbReference type="PANTHER" id="PTHR47780">
    <property type="entry name" value="PROTEIN SET DOMAIN GROUP 41"/>
    <property type="match status" value="1"/>
</dbReference>
<name>A0A1R3HCS3_9ROSI</name>
<dbReference type="Gene3D" id="2.170.270.10">
    <property type="entry name" value="SET domain"/>
    <property type="match status" value="1"/>
</dbReference>
<organism evidence="2 3">
    <name type="scientific">Corchorus olitorius</name>
    <dbReference type="NCBI Taxonomy" id="93759"/>
    <lineage>
        <taxon>Eukaryota</taxon>
        <taxon>Viridiplantae</taxon>
        <taxon>Streptophyta</taxon>
        <taxon>Embryophyta</taxon>
        <taxon>Tracheophyta</taxon>
        <taxon>Spermatophyta</taxon>
        <taxon>Magnoliopsida</taxon>
        <taxon>eudicotyledons</taxon>
        <taxon>Gunneridae</taxon>
        <taxon>Pentapetalae</taxon>
        <taxon>rosids</taxon>
        <taxon>malvids</taxon>
        <taxon>Malvales</taxon>
        <taxon>Malvaceae</taxon>
        <taxon>Grewioideae</taxon>
        <taxon>Apeibeae</taxon>
        <taxon>Corchorus</taxon>
    </lineage>
</organism>
<evidence type="ECO:0000259" key="1">
    <source>
        <dbReference type="PROSITE" id="PS50280"/>
    </source>
</evidence>
<sequence>MATARKLHNGGKEEENDELILEEAVLSLVITNSVEVQDGSGCSLGIAVYDTNFSWINHSCSPNACYRFSISPPNAVPFGEDSTSKLRIVPSVSGEEGDVCRCLEHTTGNRGYQYGPKIIVRSIKRISKGEEVCISYTDLLQPKAMRQSELWSKYQFTCSCFRCSATPSTYIDRALEEISSINLGLSSSSFDVKLYRDETTRRLSDYVDEIISEFLSVGDPQSCCDKLESVLNLGLTSEQLESKDVKSQLNFRLHPFHHLVLNAYTTLAFAYQIRSSDLSALATEIDEYQLKAFDLSRTSAAYSLLLAGATHHLFRSESSLIASAANFWTNAGESLLTLARSSLWNSPIKRGSPISEVSTIAKHKYSKCLLMDILDAKLILSQAHIAKFKNISRDFLDCLNNMMSNIWRFLVHGCRYLETIADPIDFRWLGLEQDFRAQVKQDDEDSIIAEDSIIRNHAELCLDERRINIYEVGIHCLLYGGFLAHICYGRNSPLTTHVLNILYPV</sequence>
<dbReference type="OrthoDB" id="5945798at2759"/>
<dbReference type="PANTHER" id="PTHR47780:SF1">
    <property type="entry name" value="PROTEIN SET DOMAIN GROUP 41"/>
    <property type="match status" value="1"/>
</dbReference>
<dbReference type="InterPro" id="IPR011990">
    <property type="entry name" value="TPR-like_helical_dom_sf"/>
</dbReference>
<dbReference type="Pfam" id="PF00856">
    <property type="entry name" value="SET"/>
    <property type="match status" value="1"/>
</dbReference>
<accession>A0A1R3HCS3</accession>
<keyword evidence="3" id="KW-1185">Reference proteome</keyword>
<dbReference type="CDD" id="cd20071">
    <property type="entry name" value="SET_SMYD"/>
    <property type="match status" value="1"/>
</dbReference>